<sequence>MIDRLFNKLGYVKKSGINDQLNFSQNIAKRLDEHREDFEFLVSQTELCKHKEWELLVGHLATQDDYFMRLYYMVNRSFPPVKKRTMRYGHVRPRPTQFGACGLPEYCETLEHEC</sequence>
<evidence type="ECO:0000313" key="2">
    <source>
        <dbReference type="Proteomes" id="UP000241222"/>
    </source>
</evidence>
<reference evidence="1 2" key="1">
    <citation type="submission" date="2018-03" db="EMBL/GenBank/DDBJ databases">
        <title>Whole genome sequencing of Histamine producing bacteria.</title>
        <authorList>
            <person name="Butler K."/>
        </authorList>
    </citation>
    <scope>NUCLEOTIDE SEQUENCE [LARGE SCALE GENOMIC DNA]</scope>
    <source>
        <strain evidence="1 2">JCM 13586</strain>
    </source>
</reference>
<organism evidence="1 2">
    <name type="scientific">Photobacterium lutimaris</name>
    <dbReference type="NCBI Taxonomy" id="388278"/>
    <lineage>
        <taxon>Bacteria</taxon>
        <taxon>Pseudomonadati</taxon>
        <taxon>Pseudomonadota</taxon>
        <taxon>Gammaproteobacteria</taxon>
        <taxon>Vibrionales</taxon>
        <taxon>Vibrionaceae</taxon>
        <taxon>Photobacterium</taxon>
    </lineage>
</organism>
<gene>
    <name evidence="1" type="ORF">C9I99_21255</name>
</gene>
<protein>
    <submittedName>
        <fullName evidence="1">Uncharacterized protein</fullName>
    </submittedName>
</protein>
<proteinExistence type="predicted"/>
<keyword evidence="2" id="KW-1185">Reference proteome</keyword>
<accession>A0A2T3ITM9</accession>
<dbReference type="RefSeq" id="WP_107350848.1">
    <property type="nucleotide sequence ID" value="NZ_PYMH01000013.1"/>
</dbReference>
<dbReference type="OrthoDB" id="5918900at2"/>
<dbReference type="EMBL" id="PYMH01000013">
    <property type="protein sequence ID" value="PSU31717.1"/>
    <property type="molecule type" value="Genomic_DNA"/>
</dbReference>
<dbReference type="AlphaFoldDB" id="A0A2T3ITM9"/>
<evidence type="ECO:0000313" key="1">
    <source>
        <dbReference type="EMBL" id="PSU31717.1"/>
    </source>
</evidence>
<comment type="caution">
    <text evidence="1">The sequence shown here is derived from an EMBL/GenBank/DDBJ whole genome shotgun (WGS) entry which is preliminary data.</text>
</comment>
<dbReference type="Proteomes" id="UP000241222">
    <property type="component" value="Unassembled WGS sequence"/>
</dbReference>
<name>A0A2T3ITM9_9GAMM</name>